<evidence type="ECO:0000313" key="7">
    <source>
        <dbReference type="EMBL" id="VAW84014.1"/>
    </source>
</evidence>
<evidence type="ECO:0000259" key="6">
    <source>
        <dbReference type="SMART" id="SM01340"/>
    </source>
</evidence>
<dbReference type="HAMAP" id="MF_00149">
    <property type="entry name" value="DNA_mis_repair"/>
    <property type="match status" value="1"/>
</dbReference>
<evidence type="ECO:0000256" key="3">
    <source>
        <dbReference type="ARBA" id="ARBA00023204"/>
    </source>
</evidence>
<dbReference type="CDD" id="cd16926">
    <property type="entry name" value="HATPase_MutL-MLH-PMS-like"/>
    <property type="match status" value="1"/>
</dbReference>
<dbReference type="GO" id="GO:0032300">
    <property type="term" value="C:mismatch repair complex"/>
    <property type="evidence" value="ECO:0007669"/>
    <property type="project" value="InterPro"/>
</dbReference>
<dbReference type="InterPro" id="IPR013507">
    <property type="entry name" value="DNA_mismatch_S5_2-like"/>
</dbReference>
<gene>
    <name evidence="7" type="ORF">MNBD_GAMMA16-211</name>
</gene>
<dbReference type="SUPFAM" id="SSF118116">
    <property type="entry name" value="DNA mismatch repair protein MutL"/>
    <property type="match status" value="1"/>
</dbReference>
<keyword evidence="2" id="KW-0227">DNA damage</keyword>
<dbReference type="NCBIfam" id="NF000949">
    <property type="entry name" value="PRK00095.1-2"/>
    <property type="match status" value="1"/>
</dbReference>
<dbReference type="Gene3D" id="3.30.230.10">
    <property type="match status" value="1"/>
</dbReference>
<reference evidence="7" key="1">
    <citation type="submission" date="2018-06" db="EMBL/GenBank/DDBJ databases">
        <authorList>
            <person name="Zhirakovskaya E."/>
        </authorList>
    </citation>
    <scope>NUCLEOTIDE SEQUENCE</scope>
</reference>
<dbReference type="Gene3D" id="3.30.1370.100">
    <property type="entry name" value="MutL, C-terminal domain, regulatory subdomain"/>
    <property type="match status" value="1"/>
</dbReference>
<dbReference type="PROSITE" id="PS00058">
    <property type="entry name" value="DNA_MISMATCH_REPAIR_1"/>
    <property type="match status" value="1"/>
</dbReference>
<dbReference type="GO" id="GO:0006298">
    <property type="term" value="P:mismatch repair"/>
    <property type="evidence" value="ECO:0007669"/>
    <property type="project" value="InterPro"/>
</dbReference>
<dbReference type="SUPFAM" id="SSF54211">
    <property type="entry name" value="Ribosomal protein S5 domain 2-like"/>
    <property type="match status" value="1"/>
</dbReference>
<dbReference type="InterPro" id="IPR042121">
    <property type="entry name" value="MutL_C_regsub"/>
</dbReference>
<dbReference type="InterPro" id="IPR020667">
    <property type="entry name" value="DNA_mismatch_repair_MutL"/>
</dbReference>
<dbReference type="InterPro" id="IPR020568">
    <property type="entry name" value="Ribosomal_Su5_D2-typ_SF"/>
</dbReference>
<dbReference type="InterPro" id="IPR014762">
    <property type="entry name" value="DNA_mismatch_repair_CS"/>
</dbReference>
<protein>
    <submittedName>
        <fullName evidence="7">DNA mismatch repair protein MutL</fullName>
    </submittedName>
</protein>
<feature type="domain" description="DNA mismatch repair protein S5" evidence="6">
    <location>
        <begin position="229"/>
        <end position="347"/>
    </location>
</feature>
<dbReference type="InterPro" id="IPR002099">
    <property type="entry name" value="MutL/Mlh/PMS"/>
</dbReference>
<organism evidence="7">
    <name type="scientific">hydrothermal vent metagenome</name>
    <dbReference type="NCBI Taxonomy" id="652676"/>
    <lineage>
        <taxon>unclassified sequences</taxon>
        <taxon>metagenomes</taxon>
        <taxon>ecological metagenomes</taxon>
    </lineage>
</organism>
<dbReference type="InterPro" id="IPR042120">
    <property type="entry name" value="MutL_C_dimsub"/>
</dbReference>
<dbReference type="GO" id="GO:0016887">
    <property type="term" value="F:ATP hydrolysis activity"/>
    <property type="evidence" value="ECO:0007669"/>
    <property type="project" value="InterPro"/>
</dbReference>
<feature type="region of interest" description="Disordered" evidence="4">
    <location>
        <begin position="366"/>
        <end position="409"/>
    </location>
</feature>
<dbReference type="Gene3D" id="3.30.565.10">
    <property type="entry name" value="Histidine kinase-like ATPase, C-terminal domain"/>
    <property type="match status" value="1"/>
</dbReference>
<dbReference type="PANTHER" id="PTHR10073:SF12">
    <property type="entry name" value="DNA MISMATCH REPAIR PROTEIN MLH1"/>
    <property type="match status" value="1"/>
</dbReference>
<dbReference type="Gene3D" id="3.30.1540.20">
    <property type="entry name" value="MutL, C-terminal domain, dimerisation subdomain"/>
    <property type="match status" value="1"/>
</dbReference>
<proteinExistence type="inferred from homology"/>
<dbReference type="InterPro" id="IPR037198">
    <property type="entry name" value="MutL_C_sf"/>
</dbReference>
<dbReference type="InterPro" id="IPR036890">
    <property type="entry name" value="HATPase_C_sf"/>
</dbReference>
<dbReference type="Pfam" id="PF08676">
    <property type="entry name" value="MutL_C"/>
    <property type="match status" value="1"/>
</dbReference>
<dbReference type="FunFam" id="3.30.565.10:FF:000003">
    <property type="entry name" value="DNA mismatch repair endonuclease MutL"/>
    <property type="match status" value="1"/>
</dbReference>
<dbReference type="SMART" id="SM00853">
    <property type="entry name" value="MutL_C"/>
    <property type="match status" value="1"/>
</dbReference>
<accession>A0A3B0ZRG3</accession>
<dbReference type="PANTHER" id="PTHR10073">
    <property type="entry name" value="DNA MISMATCH REPAIR PROTEIN MLH, PMS, MUTL"/>
    <property type="match status" value="1"/>
</dbReference>
<feature type="domain" description="MutL C-terminal dimerisation" evidence="5">
    <location>
        <begin position="456"/>
        <end position="599"/>
    </location>
</feature>
<feature type="region of interest" description="Disordered" evidence="4">
    <location>
        <begin position="137"/>
        <end position="157"/>
    </location>
</feature>
<dbReference type="InterPro" id="IPR014721">
    <property type="entry name" value="Ribsml_uS5_D2-typ_fold_subgr"/>
</dbReference>
<keyword evidence="3" id="KW-0234">DNA repair</keyword>
<dbReference type="AlphaFoldDB" id="A0A3B0ZRG3"/>
<dbReference type="SUPFAM" id="SSF55874">
    <property type="entry name" value="ATPase domain of HSP90 chaperone/DNA topoisomerase II/histidine kinase"/>
    <property type="match status" value="1"/>
</dbReference>
<evidence type="ECO:0000256" key="1">
    <source>
        <dbReference type="ARBA" id="ARBA00006082"/>
    </source>
</evidence>
<evidence type="ECO:0000259" key="5">
    <source>
        <dbReference type="SMART" id="SM00853"/>
    </source>
</evidence>
<sequence>MHLYVTLSANADEKGRFMRIQRLSSQLSNQIAAGEVVERPSSVVKELLENSLDAGATALEIDIEQGGSKRILVRDNGGGIHREDLELALSRHATSKIQDYADLEEVASLGFRGEALPSISSVSRTLLISRTADEEAGWSVKTEGRDPEVETSPMAHPQGTTVDVRDLFFNTPARRKFLRTEKTEFNHLEEGVRRLALSRFAVAFHLKHNGRTIFNLPAAITQEQQLKRIAKLCGTSFAENTLYADWEASGMRLWGWVGLPTFSRSQSDMQYFFVNGRVIRDKVIGHAVRKGYRDVLYHGRHPAFVLYLEMSAKDVDVNVHPNKHEVRFRESRTVHDFLYRTLHNVLAQAGPDEVENLPVSLADEKTPALQQTTEPSPTQGSFFGSDKPTSPPSTSTGYGGRSFSSRTPSYASPAAKVNIENVISEQIAAYGALHPKTEEEAAEKQQAAGMPTLGYALAQLKGIYILAENEQGLILVDMHAAHERVTYERLKKSWADERMVAQPLLLPVSVTVSEAEAALVEDFKEEISRLGFECSQTGPETVVVRQVPAILNNADIEKLMRDILSDFREHGQSYLLAQNIDEILSTMACHGSVRAQRKLTIPEMNALLRDMERTARSGQCNHGRPSYVEMSLSELDKLFLRGR</sequence>
<dbReference type="CDD" id="cd03482">
    <property type="entry name" value="MutL_Trans_MutL"/>
    <property type="match status" value="1"/>
</dbReference>
<evidence type="ECO:0000256" key="2">
    <source>
        <dbReference type="ARBA" id="ARBA00022763"/>
    </source>
</evidence>
<dbReference type="Pfam" id="PF13589">
    <property type="entry name" value="HATPase_c_3"/>
    <property type="match status" value="1"/>
</dbReference>
<dbReference type="InterPro" id="IPR038973">
    <property type="entry name" value="MutL/Mlh/Pms-like"/>
</dbReference>
<comment type="similarity">
    <text evidence="1">Belongs to the DNA mismatch repair MutL/HexB family.</text>
</comment>
<dbReference type="InterPro" id="IPR014790">
    <property type="entry name" value="MutL_C"/>
</dbReference>
<feature type="compositionally biased region" description="Polar residues" evidence="4">
    <location>
        <begin position="368"/>
        <end position="382"/>
    </location>
</feature>
<dbReference type="Pfam" id="PF01119">
    <property type="entry name" value="DNA_mis_repair"/>
    <property type="match status" value="1"/>
</dbReference>
<dbReference type="GO" id="GO:0030983">
    <property type="term" value="F:mismatched DNA binding"/>
    <property type="evidence" value="ECO:0007669"/>
    <property type="project" value="InterPro"/>
</dbReference>
<dbReference type="GO" id="GO:0140664">
    <property type="term" value="F:ATP-dependent DNA damage sensor activity"/>
    <property type="evidence" value="ECO:0007669"/>
    <property type="project" value="InterPro"/>
</dbReference>
<dbReference type="SMART" id="SM01340">
    <property type="entry name" value="DNA_mis_repair"/>
    <property type="match status" value="1"/>
</dbReference>
<dbReference type="GO" id="GO:0005524">
    <property type="term" value="F:ATP binding"/>
    <property type="evidence" value="ECO:0007669"/>
    <property type="project" value="InterPro"/>
</dbReference>
<dbReference type="NCBIfam" id="TIGR00585">
    <property type="entry name" value="mutl"/>
    <property type="match status" value="1"/>
</dbReference>
<dbReference type="EMBL" id="UOFO01000032">
    <property type="protein sequence ID" value="VAW84014.1"/>
    <property type="molecule type" value="Genomic_DNA"/>
</dbReference>
<name>A0A3B0ZRG3_9ZZZZ</name>
<evidence type="ECO:0000256" key="4">
    <source>
        <dbReference type="SAM" id="MobiDB-lite"/>
    </source>
</evidence>